<dbReference type="InterPro" id="IPR037225">
    <property type="entry name" value="Nuo51_FMN-bd_sf"/>
</dbReference>
<dbReference type="PROSITE" id="PS51379">
    <property type="entry name" value="4FE4S_FER_2"/>
    <property type="match status" value="1"/>
</dbReference>
<dbReference type="InterPro" id="IPR019575">
    <property type="entry name" value="Nuop51_4Fe4S-bd"/>
</dbReference>
<keyword evidence="4" id="KW-0408">Iron</keyword>
<protein>
    <submittedName>
        <fullName evidence="7">FAD-dependent oxidoreductase</fullName>
    </submittedName>
</protein>
<dbReference type="Gene3D" id="1.10.1060.10">
    <property type="entry name" value="Alpha-helical ferredoxin"/>
    <property type="match status" value="1"/>
</dbReference>
<dbReference type="Pfam" id="PF01512">
    <property type="entry name" value="Complex1_51K"/>
    <property type="match status" value="1"/>
</dbReference>
<dbReference type="Gene3D" id="3.50.50.60">
    <property type="entry name" value="FAD/NAD(P)-binding domain"/>
    <property type="match status" value="2"/>
</dbReference>
<evidence type="ECO:0000256" key="3">
    <source>
        <dbReference type="ARBA" id="ARBA00022723"/>
    </source>
</evidence>
<evidence type="ECO:0000256" key="1">
    <source>
        <dbReference type="ARBA" id="ARBA00007523"/>
    </source>
</evidence>
<comment type="similarity">
    <text evidence="1">Belongs to the complex I 51 kDa subunit family.</text>
</comment>
<dbReference type="Gene3D" id="3.30.70.20">
    <property type="match status" value="1"/>
</dbReference>
<dbReference type="SUPFAM" id="SSF142019">
    <property type="entry name" value="Nqo1 FMN-binding domain-like"/>
    <property type="match status" value="1"/>
</dbReference>
<dbReference type="PANTHER" id="PTHR42783:SF3">
    <property type="entry name" value="GLUTAMATE SYNTHASE [NADPH] SMALL CHAIN-RELATED"/>
    <property type="match status" value="1"/>
</dbReference>
<dbReference type="InterPro" id="IPR017896">
    <property type="entry name" value="4Fe4S_Fe-S-bd"/>
</dbReference>
<dbReference type="PROSITE" id="PS00198">
    <property type="entry name" value="4FE4S_FER_1"/>
    <property type="match status" value="1"/>
</dbReference>
<evidence type="ECO:0000313" key="7">
    <source>
        <dbReference type="EMBL" id="HGZ11364.1"/>
    </source>
</evidence>
<dbReference type="InterPro" id="IPR017900">
    <property type="entry name" value="4Fe4S_Fe_S_CS"/>
</dbReference>
<sequence>MANGRPLLRVSICTFPGKSLKMAKAVQEAFIAAMRERHLDELGPLEVHLVGWRGIEGRDVVVEVRDDTGAHLYELVTPDMVTRIIQSHIDEKRPVQRWLVGKDFRDFIEPQKRYISELVGQIDPVSWEEYQDYDGYKGLQTFMQQGFDSFLQKVVAAGFCEFARVTTSPLGKKWCELRVEKEQPLLLVNAAPPTPEASSEMFLLEGCPHQVVEGILLAAKTLKAQAALVYLAEGDMLARERLEAAIRACIAAPIWPRKEPLIEVKVVSGHGRYMMEDEDLLIRGLTGLLPRSFWERYPKRVFLVHSLITIASLPFIAQTPVAWFRKLGVECAPGTMVFRLHGSVERPGFIEVPLSATLHDIIHGEGGGFRFGRTPKGVQVGGPLGGIFPLSLLNLNLAHETLKEMGATLSVADIRVLDDRDCLVSLVREQLEFILDQPGGQCPACEEALRRLRELLNQVSEGLGGEETLRELEKQAQSLKLKGACQLSRHAVNPLLTALHYFPEEFRLHLENKHCPAGSCPKLLLAPCHQACPTGIDIPSFIGLIAQGNFQEAWEVMREDNPFPWVCGLVCPHPCERACVRAHLDEPINIRYLKAFASEWVAKHGNFFPPTPAPPNGHKVAVVGAGPAGLSCAYFLALRGYSVTVFEALREPGGLLMAAIPDYRLAREVVRKEIRLIKSLGVEIKTGVTVGRDLSLDDLRAQGYEAFFLGIGAHLGYKLKIEGEADFPQVYDVITFLREIYLGKKEKPADKVVIIGGGNAAMDAARTCVRLGCSEVHVSYRRTRAEMPAHPEEVEQALEEGVQIHFLTVPIRICGEGGRVTHVECLRAELGRPDASGRRRPIPIPESNYIIEAGAVITAIGQQPDFCPFPEPPVETTPWCTIVTQPQSTRTKAKDIFAGGDAVTGPATVVEAIAAGKQAAAEIDHYLTGATTPALVLSPQKRRKVPFQVIPAPEKTANHRTPIPMLDLELRKTTFRPVEMGYSDAQAQKEASRCLRCDICIRCGACEATCHRMRVHALKFSQITTTERVLTDYPLAAQTCIACGACALACPTQAIDYVEGPDYREVRLCGTVLNHLEEGRCVGCGASLPPLRYLDYVVKRSDEAMGKHVWRRLCPRCARKERAQKLVNLW</sequence>
<keyword evidence="5" id="KW-0411">Iron-sulfur</keyword>
<evidence type="ECO:0000256" key="5">
    <source>
        <dbReference type="ARBA" id="ARBA00023014"/>
    </source>
</evidence>
<dbReference type="InterPro" id="IPR028261">
    <property type="entry name" value="DPD_II"/>
</dbReference>
<dbReference type="SUPFAM" id="SSF54862">
    <property type="entry name" value="4Fe-4S ferredoxins"/>
    <property type="match status" value="1"/>
</dbReference>
<dbReference type="GO" id="GO:0051539">
    <property type="term" value="F:4 iron, 4 sulfur cluster binding"/>
    <property type="evidence" value="ECO:0007669"/>
    <property type="project" value="UniProtKB-KW"/>
</dbReference>
<keyword evidence="3" id="KW-0479">Metal-binding</keyword>
<dbReference type="PRINTS" id="PR00419">
    <property type="entry name" value="ADXRDTASE"/>
</dbReference>
<dbReference type="SUPFAM" id="SSF46548">
    <property type="entry name" value="alpha-helical ferredoxin"/>
    <property type="match status" value="2"/>
</dbReference>
<dbReference type="GO" id="GO:0016491">
    <property type="term" value="F:oxidoreductase activity"/>
    <property type="evidence" value="ECO:0007669"/>
    <property type="project" value="InterPro"/>
</dbReference>
<evidence type="ECO:0000256" key="2">
    <source>
        <dbReference type="ARBA" id="ARBA00022485"/>
    </source>
</evidence>
<gene>
    <name evidence="7" type="ORF">ENW48_03990</name>
</gene>
<dbReference type="InterPro" id="IPR009051">
    <property type="entry name" value="Helical_ferredxn"/>
</dbReference>
<dbReference type="GO" id="GO:0046872">
    <property type="term" value="F:metal ion binding"/>
    <property type="evidence" value="ECO:0007669"/>
    <property type="project" value="UniProtKB-KW"/>
</dbReference>
<dbReference type="Gene3D" id="3.40.50.11540">
    <property type="entry name" value="NADH-ubiquinone oxidoreductase 51kDa subunit"/>
    <property type="match status" value="1"/>
</dbReference>
<evidence type="ECO:0000256" key="4">
    <source>
        <dbReference type="ARBA" id="ARBA00023004"/>
    </source>
</evidence>
<dbReference type="EMBL" id="DTKJ01000024">
    <property type="protein sequence ID" value="HGZ11364.1"/>
    <property type="molecule type" value="Genomic_DNA"/>
</dbReference>
<reference evidence="7" key="1">
    <citation type="journal article" date="2020" name="mSystems">
        <title>Genome- and Community-Level Interaction Insights into Carbon Utilization and Element Cycling Functions of Hydrothermarchaeota in Hydrothermal Sediment.</title>
        <authorList>
            <person name="Zhou Z."/>
            <person name="Liu Y."/>
            <person name="Xu W."/>
            <person name="Pan J."/>
            <person name="Luo Z.H."/>
            <person name="Li M."/>
        </authorList>
    </citation>
    <scope>NUCLEOTIDE SEQUENCE [LARGE SCALE GENOMIC DNA]</scope>
    <source>
        <strain evidence="7">SpSt-853</strain>
    </source>
</reference>
<dbReference type="Gene3D" id="3.40.30.10">
    <property type="entry name" value="Glutaredoxin"/>
    <property type="match status" value="1"/>
</dbReference>
<proteinExistence type="inferred from homology"/>
<dbReference type="Gene3D" id="3.10.20.600">
    <property type="match status" value="1"/>
</dbReference>
<dbReference type="InterPro" id="IPR023753">
    <property type="entry name" value="FAD/NAD-binding_dom"/>
</dbReference>
<keyword evidence="2" id="KW-0004">4Fe-4S</keyword>
<evidence type="ECO:0000259" key="6">
    <source>
        <dbReference type="PROSITE" id="PS51379"/>
    </source>
</evidence>
<organism evidence="7">
    <name type="scientific">Desulfobacca acetoxidans</name>
    <dbReference type="NCBI Taxonomy" id="60893"/>
    <lineage>
        <taxon>Bacteria</taxon>
        <taxon>Pseudomonadati</taxon>
        <taxon>Thermodesulfobacteriota</taxon>
        <taxon>Desulfobaccia</taxon>
        <taxon>Desulfobaccales</taxon>
        <taxon>Desulfobaccaceae</taxon>
        <taxon>Desulfobacca</taxon>
    </lineage>
</organism>
<comment type="caution">
    <text evidence="7">The sequence shown here is derived from an EMBL/GenBank/DDBJ whole genome shotgun (WGS) entry which is preliminary data.</text>
</comment>
<dbReference type="Pfam" id="PF00037">
    <property type="entry name" value="Fer4"/>
    <property type="match status" value="1"/>
</dbReference>
<dbReference type="SUPFAM" id="SSF140490">
    <property type="entry name" value="Nqo1C-terminal domain-like"/>
    <property type="match status" value="1"/>
</dbReference>
<dbReference type="SUPFAM" id="SSF142984">
    <property type="entry name" value="Nqo1 middle domain-like"/>
    <property type="match status" value="1"/>
</dbReference>
<dbReference type="Pfam" id="PF10589">
    <property type="entry name" value="NADH_4Fe-4S"/>
    <property type="match status" value="1"/>
</dbReference>
<dbReference type="PANTHER" id="PTHR42783">
    <property type="entry name" value="GLUTAMATE SYNTHASE [NADPH] SMALL CHAIN"/>
    <property type="match status" value="1"/>
</dbReference>
<accession>A0A7C5ESP3</accession>
<dbReference type="InterPro" id="IPR011538">
    <property type="entry name" value="Nuo51_FMN-bd"/>
</dbReference>
<name>A0A7C5ESP3_9BACT</name>
<dbReference type="InterPro" id="IPR037207">
    <property type="entry name" value="Nuop51_4Fe4S-bd_sf"/>
</dbReference>
<dbReference type="Pfam" id="PF07992">
    <property type="entry name" value="Pyr_redox_2"/>
    <property type="match status" value="1"/>
</dbReference>
<feature type="domain" description="4Fe-4S ferredoxin-type" evidence="6">
    <location>
        <begin position="1031"/>
        <end position="1060"/>
    </location>
</feature>
<dbReference type="InterPro" id="IPR036188">
    <property type="entry name" value="FAD/NAD-bd_sf"/>
</dbReference>
<dbReference type="AlphaFoldDB" id="A0A7C5ESP3"/>
<dbReference type="SUPFAM" id="SSF51971">
    <property type="entry name" value="Nucleotide-binding domain"/>
    <property type="match status" value="1"/>
</dbReference>
<dbReference type="Pfam" id="PF14691">
    <property type="entry name" value="Fer4_20"/>
    <property type="match status" value="1"/>
</dbReference>